<evidence type="ECO:0000256" key="9">
    <source>
        <dbReference type="PROSITE-ProRule" id="PRU00339"/>
    </source>
</evidence>
<keyword evidence="3" id="KW-0677">Repeat</keyword>
<dbReference type="InterPro" id="IPR019734">
    <property type="entry name" value="TPR_rpt"/>
</dbReference>
<dbReference type="GO" id="GO:0006620">
    <property type="term" value="P:post-translational protein targeting to endoplasmic reticulum membrane"/>
    <property type="evidence" value="ECO:0007669"/>
    <property type="project" value="TreeGrafter"/>
</dbReference>
<comment type="function">
    <text evidence="5">Acts as a co-chaperone and mediates the association of the chaperones HSP70 and HSP90 probably facilitating substrate transfer from HSP70 to HSP90. Stimulates HSP70 ATPase activity and, in contrast, inhibits HSP90 ATPase activity.</text>
</comment>
<keyword evidence="4 9" id="KW-0802">TPR repeat</keyword>
<comment type="subcellular location">
    <subcellularLocation>
        <location evidence="1">Cytoplasm</location>
    </subcellularLocation>
</comment>
<evidence type="ECO:0000256" key="5">
    <source>
        <dbReference type="ARBA" id="ARBA00056105"/>
    </source>
</evidence>
<feature type="compositionally biased region" description="Basic and acidic residues" evidence="10">
    <location>
        <begin position="219"/>
        <end position="229"/>
    </location>
</feature>
<feature type="domain" description="STI1/HOP DP" evidence="11">
    <location>
        <begin position="502"/>
        <end position="553"/>
    </location>
</feature>
<dbReference type="Gene3D" id="1.10.260.100">
    <property type="match status" value="2"/>
</dbReference>
<dbReference type="PROSITE" id="PS50005">
    <property type="entry name" value="TPR"/>
    <property type="match status" value="4"/>
</dbReference>
<dbReference type="Pfam" id="PF13181">
    <property type="entry name" value="TPR_8"/>
    <property type="match status" value="2"/>
</dbReference>
<evidence type="ECO:0000256" key="7">
    <source>
        <dbReference type="ARBA" id="ARBA00074766"/>
    </source>
</evidence>
<dbReference type="SUPFAM" id="SSF48452">
    <property type="entry name" value="TPR-like"/>
    <property type="match status" value="3"/>
</dbReference>
<dbReference type="Pfam" id="PF17830">
    <property type="entry name" value="STI1-HOP_DP"/>
    <property type="match status" value="2"/>
</dbReference>
<evidence type="ECO:0000256" key="3">
    <source>
        <dbReference type="ARBA" id="ARBA00022737"/>
    </source>
</evidence>
<accession>A0A7S2KCD3</accession>
<dbReference type="Gene3D" id="1.25.40.10">
    <property type="entry name" value="Tetratricopeptide repeat domain"/>
    <property type="match status" value="3"/>
</dbReference>
<dbReference type="InterPro" id="IPR047150">
    <property type="entry name" value="SGT"/>
</dbReference>
<reference evidence="12" key="1">
    <citation type="submission" date="2021-01" db="EMBL/GenBank/DDBJ databases">
        <authorList>
            <person name="Corre E."/>
            <person name="Pelletier E."/>
            <person name="Niang G."/>
            <person name="Scheremetjew M."/>
            <person name="Finn R."/>
            <person name="Kale V."/>
            <person name="Holt S."/>
            <person name="Cochrane G."/>
            <person name="Meng A."/>
            <person name="Brown T."/>
            <person name="Cohen L."/>
        </authorList>
    </citation>
    <scope>NUCLEOTIDE SEQUENCE</scope>
    <source>
        <strain evidence="12">B650</strain>
    </source>
</reference>
<feature type="repeat" description="TPR" evidence="9">
    <location>
        <begin position="316"/>
        <end position="349"/>
    </location>
</feature>
<feature type="repeat" description="TPR" evidence="9">
    <location>
        <begin position="241"/>
        <end position="274"/>
    </location>
</feature>
<evidence type="ECO:0000256" key="4">
    <source>
        <dbReference type="ARBA" id="ARBA00022803"/>
    </source>
</evidence>
<feature type="repeat" description="TPR" evidence="9">
    <location>
        <begin position="444"/>
        <end position="477"/>
    </location>
</feature>
<organism evidence="12">
    <name type="scientific">Leptocylindrus danicus</name>
    <dbReference type="NCBI Taxonomy" id="163516"/>
    <lineage>
        <taxon>Eukaryota</taxon>
        <taxon>Sar</taxon>
        <taxon>Stramenopiles</taxon>
        <taxon>Ochrophyta</taxon>
        <taxon>Bacillariophyta</taxon>
        <taxon>Coscinodiscophyceae</taxon>
        <taxon>Chaetocerotophycidae</taxon>
        <taxon>Leptocylindrales</taxon>
        <taxon>Leptocylindraceae</taxon>
        <taxon>Leptocylindrus</taxon>
    </lineage>
</organism>
<feature type="compositionally biased region" description="Low complexity" evidence="10">
    <location>
        <begin position="204"/>
        <end position="215"/>
    </location>
</feature>
<evidence type="ECO:0000256" key="10">
    <source>
        <dbReference type="SAM" id="MobiDB-lite"/>
    </source>
</evidence>
<proteinExistence type="predicted"/>
<sequence length="561" mass="61547">MTKAEAEKFKADGNKALMANNLSEAIELYTKAINADGTNHVYYSNRSAAYLKQGNATMALEDANSCIGLNSEFSKGYSRKGAALHSLKRYNDAIAAYEDGLSKFAGDAALTKGLNEAKRDKERAEAGPSMGGAGPGFNNLFGPNLLAKVAAHPKLASYMSDASFVEKINKLSTGNMSEDLIGDPRIMEVLQVMLGMPEKDEGGASSSAPAPAPAAVPKQKTEEHKKAEPEPMEVEEETEPAVLAKLKGNKLYSQKKFDEALQAYDEAISLDGTSMTFYINKAAVYLTTKQYEKAVEMCKEGLEVGKANLAPFEERAKAHARMGKAYQVQKKYEEAIECYKNAQLESFDKGVQRTLKNLELEKKKADTLAYQDDDKAEEAKARGNDFFREKKFGEAVKEYEEAVKRAPKNAIIRNNLAAALCKIMDFNGAKREIELALDLDPEYVKAYARKGDIEITMKEYHKAMDSYKKGLALDSTNAACKEGLKKVSSMINANMTDEERKERAAHAMADPEIQGILQDPVIRQILQDFNDNPNAAQAAMRDAGVRAKIEKLIASGILQTG</sequence>
<dbReference type="InterPro" id="IPR011990">
    <property type="entry name" value="TPR-like_helical_dom_sf"/>
</dbReference>
<dbReference type="GO" id="GO:0072380">
    <property type="term" value="C:TRC complex"/>
    <property type="evidence" value="ECO:0007669"/>
    <property type="project" value="TreeGrafter"/>
</dbReference>
<dbReference type="FunFam" id="1.10.260.100:FF:000002">
    <property type="entry name" value="Stress-induced-phosphoprotein 1 (Hsp70/Hsp90-organizing)"/>
    <property type="match status" value="1"/>
</dbReference>
<protein>
    <recommendedName>
        <fullName evidence="7">Hsp70-Hsp90 organising protein</fullName>
    </recommendedName>
    <alternativeName>
        <fullName evidence="8">Stress-inducible protein 1</fullName>
    </alternativeName>
</protein>
<dbReference type="InterPro" id="IPR041243">
    <property type="entry name" value="STI1/HOP_DP"/>
</dbReference>
<feature type="region of interest" description="Disordered" evidence="10">
    <location>
        <begin position="198"/>
        <end position="239"/>
    </location>
</feature>
<dbReference type="FunFam" id="1.25.40.10:FF:000020">
    <property type="entry name" value="Stress-induced phosphoprotein 1"/>
    <property type="match status" value="1"/>
</dbReference>
<dbReference type="PANTHER" id="PTHR45831:SF2">
    <property type="entry name" value="LD24721P"/>
    <property type="match status" value="1"/>
</dbReference>
<dbReference type="Pfam" id="PF13414">
    <property type="entry name" value="TPR_11"/>
    <property type="match status" value="1"/>
</dbReference>
<evidence type="ECO:0000256" key="1">
    <source>
        <dbReference type="ARBA" id="ARBA00004496"/>
    </source>
</evidence>
<name>A0A7S2KCD3_9STRA</name>
<evidence type="ECO:0000313" key="12">
    <source>
        <dbReference type="EMBL" id="CAD9572832.1"/>
    </source>
</evidence>
<dbReference type="AlphaFoldDB" id="A0A7S2KCD3"/>
<dbReference type="GO" id="GO:0060090">
    <property type="term" value="F:molecular adaptor activity"/>
    <property type="evidence" value="ECO:0007669"/>
    <property type="project" value="TreeGrafter"/>
</dbReference>
<comment type="subunit">
    <text evidence="6">Monomer. Homodimer. Forms a complex composed of HOP and chaperones HSP70 and HSP90; the interaction is stronger in the absence of ATP. Interacts (via TPR 1, 2, 3, 7, 8 and 9 repeats) with HSP70 (via C-terminus); the interaction is direct and is stronger in the absence of ATP. Interacts (via TPR 4, 5 and 6 repeats) with HSP90 (via C-terminus); the interaction is direct.</text>
</comment>
<dbReference type="EMBL" id="HBGY01012521">
    <property type="protein sequence ID" value="CAD9572832.1"/>
    <property type="molecule type" value="Transcribed_RNA"/>
</dbReference>
<keyword evidence="2" id="KW-0963">Cytoplasm</keyword>
<evidence type="ECO:0000256" key="6">
    <source>
        <dbReference type="ARBA" id="ARBA00066016"/>
    </source>
</evidence>
<evidence type="ECO:0000256" key="8">
    <source>
        <dbReference type="ARBA" id="ARBA00076447"/>
    </source>
</evidence>
<feature type="repeat" description="TPR" evidence="9">
    <location>
        <begin position="376"/>
        <end position="409"/>
    </location>
</feature>
<dbReference type="GO" id="GO:0016020">
    <property type="term" value="C:membrane"/>
    <property type="evidence" value="ECO:0007669"/>
    <property type="project" value="TreeGrafter"/>
</dbReference>
<dbReference type="Pfam" id="PF13432">
    <property type="entry name" value="TPR_16"/>
    <property type="match status" value="1"/>
</dbReference>
<gene>
    <name evidence="12" type="ORF">LDAN0321_LOCUS7975</name>
</gene>
<feature type="compositionally biased region" description="Acidic residues" evidence="10">
    <location>
        <begin position="230"/>
        <end position="239"/>
    </location>
</feature>
<feature type="domain" description="STI1/HOP DP" evidence="11">
    <location>
        <begin position="143"/>
        <end position="195"/>
    </location>
</feature>
<dbReference type="PANTHER" id="PTHR45831">
    <property type="entry name" value="LD24721P"/>
    <property type="match status" value="1"/>
</dbReference>
<evidence type="ECO:0000259" key="11">
    <source>
        <dbReference type="Pfam" id="PF17830"/>
    </source>
</evidence>
<evidence type="ECO:0000256" key="2">
    <source>
        <dbReference type="ARBA" id="ARBA00022490"/>
    </source>
</evidence>
<dbReference type="SMART" id="SM00028">
    <property type="entry name" value="TPR"/>
    <property type="match status" value="9"/>
</dbReference>